<feature type="domain" description="PAS" evidence="1">
    <location>
        <begin position="5"/>
        <end position="75"/>
    </location>
</feature>
<evidence type="ECO:0000313" key="2">
    <source>
        <dbReference type="EMBL" id="VVP52508.1"/>
    </source>
</evidence>
<dbReference type="SMART" id="SM00091">
    <property type="entry name" value="PAS"/>
    <property type="match status" value="1"/>
</dbReference>
<dbReference type="InterPro" id="IPR000014">
    <property type="entry name" value="PAS"/>
</dbReference>
<accession>A0A5E7PTR1</accession>
<dbReference type="EMBL" id="CABVIC010000030">
    <property type="protein sequence ID" value="VVP52508.1"/>
    <property type="molecule type" value="Genomic_DNA"/>
</dbReference>
<dbReference type="InterPro" id="IPR035965">
    <property type="entry name" value="PAS-like_dom_sf"/>
</dbReference>
<reference evidence="2 3" key="1">
    <citation type="submission" date="2019-09" db="EMBL/GenBank/DDBJ databases">
        <authorList>
            <person name="Chandra G."/>
            <person name="Truman W A."/>
        </authorList>
    </citation>
    <scope>NUCLEOTIDE SEQUENCE [LARGE SCALE GENOMIC DNA]</scope>
    <source>
        <strain evidence="2">PS847</strain>
    </source>
</reference>
<dbReference type="AlphaFoldDB" id="A0A5E7PTR1"/>
<dbReference type="Proteomes" id="UP000326067">
    <property type="component" value="Unassembled WGS sequence"/>
</dbReference>
<dbReference type="Pfam" id="PF08447">
    <property type="entry name" value="PAS_3"/>
    <property type="match status" value="1"/>
</dbReference>
<proteinExistence type="predicted"/>
<evidence type="ECO:0000313" key="3">
    <source>
        <dbReference type="Proteomes" id="UP000326067"/>
    </source>
</evidence>
<dbReference type="CDD" id="cd00130">
    <property type="entry name" value="PAS"/>
    <property type="match status" value="1"/>
</dbReference>
<sequence>MATRNSAPLASYIDLLLDAVCAVDKQGRFVFVSAACERIFGYTPDELIGQPMIDMVHPADRQSTLDAAREIMGGDPKLNFENRYLRKDGAVVHILWSAR</sequence>
<dbReference type="InterPro" id="IPR013655">
    <property type="entry name" value="PAS_fold_3"/>
</dbReference>
<organism evidence="2 3">
    <name type="scientific">Pseudomonas fluorescens</name>
    <dbReference type="NCBI Taxonomy" id="294"/>
    <lineage>
        <taxon>Bacteria</taxon>
        <taxon>Pseudomonadati</taxon>
        <taxon>Pseudomonadota</taxon>
        <taxon>Gammaproteobacteria</taxon>
        <taxon>Pseudomonadales</taxon>
        <taxon>Pseudomonadaceae</taxon>
        <taxon>Pseudomonas</taxon>
    </lineage>
</organism>
<name>A0A5E7PTR1_PSEFL</name>
<gene>
    <name evidence="2" type="ORF">PS847_05454</name>
</gene>
<dbReference type="PROSITE" id="PS50112">
    <property type="entry name" value="PAS"/>
    <property type="match status" value="1"/>
</dbReference>
<protein>
    <recommendedName>
        <fullName evidence="1">PAS domain-containing protein</fullName>
    </recommendedName>
</protein>
<dbReference type="SUPFAM" id="SSF55785">
    <property type="entry name" value="PYP-like sensor domain (PAS domain)"/>
    <property type="match status" value="1"/>
</dbReference>
<dbReference type="Gene3D" id="3.30.450.20">
    <property type="entry name" value="PAS domain"/>
    <property type="match status" value="1"/>
</dbReference>
<dbReference type="NCBIfam" id="TIGR00229">
    <property type="entry name" value="sensory_box"/>
    <property type="match status" value="1"/>
</dbReference>
<evidence type="ECO:0000259" key="1">
    <source>
        <dbReference type="PROSITE" id="PS50112"/>
    </source>
</evidence>